<evidence type="ECO:0000313" key="2">
    <source>
        <dbReference type="Proteomes" id="UP000543836"/>
    </source>
</evidence>
<protein>
    <submittedName>
        <fullName evidence="1">Uncharacterized protein</fullName>
    </submittedName>
</protein>
<comment type="caution">
    <text evidence="1">The sequence shown here is derived from an EMBL/GenBank/DDBJ whole genome shotgun (WGS) entry which is preliminary data.</text>
</comment>
<keyword evidence="2" id="KW-1185">Reference proteome</keyword>
<dbReference type="EMBL" id="JACIIG010000001">
    <property type="protein sequence ID" value="MBB4566734.1"/>
    <property type="molecule type" value="Genomic_DNA"/>
</dbReference>
<name>A0A7W6ZQH8_9HYPH</name>
<dbReference type="Proteomes" id="UP000543836">
    <property type="component" value="Unassembled WGS sequence"/>
</dbReference>
<dbReference type="GeneID" id="32526758"/>
<organism evidence="1 2">
    <name type="scientific">Rhizobium leucaenae</name>
    <dbReference type="NCBI Taxonomy" id="29450"/>
    <lineage>
        <taxon>Bacteria</taxon>
        <taxon>Pseudomonadati</taxon>
        <taxon>Pseudomonadota</taxon>
        <taxon>Alphaproteobacteria</taxon>
        <taxon>Hyphomicrobiales</taxon>
        <taxon>Rhizobiaceae</taxon>
        <taxon>Rhizobium/Agrobacterium group</taxon>
        <taxon>Rhizobium</taxon>
    </lineage>
</organism>
<sequence>MDVFIAKENIKNFKSLLPTENDTSQRHLLMELRGLEKEKLAAAIAAQAKLIAAAEGLTNTPSRDAV</sequence>
<reference evidence="1 2" key="1">
    <citation type="submission" date="2020-08" db="EMBL/GenBank/DDBJ databases">
        <title>Genomic Encyclopedia of Type Strains, Phase IV (KMG-V): Genome sequencing to study the core and pangenomes of soil and plant-associated prokaryotes.</title>
        <authorList>
            <person name="Whitman W."/>
        </authorList>
    </citation>
    <scope>NUCLEOTIDE SEQUENCE [LARGE SCALE GENOMIC DNA]</scope>
    <source>
        <strain evidence="1 2">SEMIA 492</strain>
    </source>
</reference>
<accession>A0A7W6ZQH8</accession>
<dbReference type="AlphaFoldDB" id="A0A7W6ZQH8"/>
<evidence type="ECO:0000313" key="1">
    <source>
        <dbReference type="EMBL" id="MBB4566734.1"/>
    </source>
</evidence>
<dbReference type="RefSeq" id="WP_037135863.1">
    <property type="nucleotide sequence ID" value="NZ_JACIIG010000001.1"/>
</dbReference>
<gene>
    <name evidence="1" type="ORF">GGE60_000822</name>
</gene>
<proteinExistence type="predicted"/>